<dbReference type="Gene3D" id="2.60.120.10">
    <property type="entry name" value="Jelly Rolls"/>
    <property type="match status" value="1"/>
</dbReference>
<dbReference type="Proteomes" id="UP000001404">
    <property type="component" value="Chromosome"/>
</dbReference>
<dbReference type="InterPro" id="IPR014710">
    <property type="entry name" value="RmlC-like_jellyroll"/>
</dbReference>
<dbReference type="GO" id="GO:0005829">
    <property type="term" value="C:cytosol"/>
    <property type="evidence" value="ECO:0007669"/>
    <property type="project" value="TreeGrafter"/>
</dbReference>
<comment type="pathway">
    <text evidence="2">Carbohydrate biosynthesis; dTDP-L-rhamnose biosynthesis.</text>
</comment>
<keyword evidence="2" id="KW-0413">Isomerase</keyword>
<dbReference type="InterPro" id="IPR000888">
    <property type="entry name" value="RmlC-like"/>
</dbReference>
<dbReference type="PANTHER" id="PTHR21047">
    <property type="entry name" value="DTDP-6-DEOXY-D-GLUCOSE-3,5 EPIMERASE"/>
    <property type="match status" value="1"/>
</dbReference>
<evidence type="ECO:0000256" key="1">
    <source>
        <dbReference type="PIRSR" id="PIRSR600888-3"/>
    </source>
</evidence>
<dbReference type="NCBIfam" id="TIGR01221">
    <property type="entry name" value="rmlC"/>
    <property type="match status" value="1"/>
</dbReference>
<reference evidence="4" key="1">
    <citation type="journal article" date="2009" name="Proc. Natl. Acad. Sci. U.S.A.">
        <title>Biogeography of the Sulfolobus islandicus pan-genome.</title>
        <authorList>
            <person name="Reno M.L."/>
            <person name="Held N.L."/>
            <person name="Fields C.J."/>
            <person name="Burke P.V."/>
            <person name="Whitaker R.J."/>
        </authorList>
    </citation>
    <scope>NUCLEOTIDE SEQUENCE [LARGE SCALE GENOMIC DNA]</scope>
    <source>
        <strain evidence="4">L.D.8.5 / Lassen #2</strain>
    </source>
</reference>
<dbReference type="GO" id="GO:0019305">
    <property type="term" value="P:dTDP-rhamnose biosynthetic process"/>
    <property type="evidence" value="ECO:0007669"/>
    <property type="project" value="UniProtKB-UniRule"/>
</dbReference>
<comment type="similarity">
    <text evidence="2">Belongs to the dTDP-4-dehydrorhamnose 3,5-epimerase family.</text>
</comment>
<organism evidence="3 4">
    <name type="scientific">Saccharolobus islandicus (strain L.D.8.5 / Lassen #2)</name>
    <name type="common">Sulfolobus islandicus</name>
    <dbReference type="NCBI Taxonomy" id="425944"/>
    <lineage>
        <taxon>Archaea</taxon>
        <taxon>Thermoproteota</taxon>
        <taxon>Thermoprotei</taxon>
        <taxon>Sulfolobales</taxon>
        <taxon>Sulfolobaceae</taxon>
        <taxon>Saccharolobus</taxon>
    </lineage>
</organism>
<dbReference type="Pfam" id="PF00908">
    <property type="entry name" value="dTDP_sugar_isom"/>
    <property type="match status" value="1"/>
</dbReference>
<comment type="catalytic activity">
    <reaction evidence="2">
        <text>dTDP-4-dehydro-6-deoxy-alpha-D-glucose = dTDP-4-dehydro-beta-L-rhamnose</text>
        <dbReference type="Rhea" id="RHEA:16969"/>
        <dbReference type="ChEBI" id="CHEBI:57649"/>
        <dbReference type="ChEBI" id="CHEBI:62830"/>
        <dbReference type="EC" id="5.1.3.13"/>
    </reaction>
</comment>
<feature type="site" description="Participates in a stacking interaction with the thymidine ring of dTDP-4-oxo-6-deoxyglucose" evidence="1">
    <location>
        <position position="136"/>
    </location>
</feature>
<comment type="function">
    <text evidence="2">Catalyzes the epimerization of the C3' and C5'positions of dTDP-6-deoxy-D-xylo-4-hexulose, forming dTDP-6-deoxy-L-lyxo-4-hexulose.</text>
</comment>
<dbReference type="EC" id="5.1.3.13" evidence="2"/>
<dbReference type="CDD" id="cd00438">
    <property type="entry name" value="cupin_RmlC"/>
    <property type="match status" value="1"/>
</dbReference>
<dbReference type="UniPathway" id="UPA00124"/>
<dbReference type="EMBL" id="CP001731">
    <property type="protein sequence ID" value="ADB86802.1"/>
    <property type="molecule type" value="Genomic_DNA"/>
</dbReference>
<accession>D2PJ49</accession>
<name>D2PJ49_SACI9</name>
<dbReference type="KEGG" id="sii:LD85_1123"/>
<dbReference type="SUPFAM" id="SSF51182">
    <property type="entry name" value="RmlC-like cupins"/>
    <property type="match status" value="1"/>
</dbReference>
<evidence type="ECO:0000313" key="4">
    <source>
        <dbReference type="Proteomes" id="UP000001404"/>
    </source>
</evidence>
<dbReference type="GO" id="GO:0008830">
    <property type="term" value="F:dTDP-4-dehydrorhamnose 3,5-epimerase activity"/>
    <property type="evidence" value="ECO:0007669"/>
    <property type="project" value="UniProtKB-UniRule"/>
</dbReference>
<dbReference type="HOGENOM" id="CLU_090940_1_1_2"/>
<evidence type="ECO:0000256" key="2">
    <source>
        <dbReference type="RuleBase" id="RU364069"/>
    </source>
</evidence>
<gene>
    <name evidence="3" type="ordered locus">LD85_1123</name>
</gene>
<dbReference type="RefSeq" id="WP_012952721.1">
    <property type="nucleotide sequence ID" value="NC_013769.1"/>
</dbReference>
<sequence>MPFEFEELGLGVLLIKPKVFPDNRGYFKEIFKESDFKKVGIPTPLQINISFSRYGVVRGLHYQLPPKEQGKIVTVIKGKILDVAVDIRKGPSFGKYVSAELSEYNHYMLWIPPGFAHGFQALESSTIVYFITHNEYSPTHERCINYSMIDWPIKDIIISEKDSKCPPLEKAEVFDETH</sequence>
<dbReference type="GO" id="GO:0000271">
    <property type="term" value="P:polysaccharide biosynthetic process"/>
    <property type="evidence" value="ECO:0007669"/>
    <property type="project" value="TreeGrafter"/>
</dbReference>
<evidence type="ECO:0000313" key="3">
    <source>
        <dbReference type="EMBL" id="ADB86802.1"/>
    </source>
</evidence>
<dbReference type="InterPro" id="IPR011051">
    <property type="entry name" value="RmlC_Cupin_sf"/>
</dbReference>
<dbReference type="PANTHER" id="PTHR21047:SF2">
    <property type="entry name" value="THYMIDINE DIPHOSPHO-4-KETO-RHAMNOSE 3,5-EPIMERASE"/>
    <property type="match status" value="1"/>
</dbReference>
<proteinExistence type="inferred from homology"/>
<dbReference type="AlphaFoldDB" id="D2PJ49"/>
<comment type="subunit">
    <text evidence="2">Homodimer.</text>
</comment>
<protein>
    <recommendedName>
        <fullName evidence="2">dTDP-4-dehydrorhamnose 3,5-epimerase</fullName>
        <ecNumber evidence="2">5.1.3.13</ecNumber>
    </recommendedName>
    <alternativeName>
        <fullName evidence="2">Thymidine diphospho-4-keto-rhamnose 3,5-epimerase</fullName>
    </alternativeName>
</protein>